<evidence type="ECO:0000313" key="9">
    <source>
        <dbReference type="Proteomes" id="UP001630127"/>
    </source>
</evidence>
<dbReference type="InterPro" id="IPR004170">
    <property type="entry name" value="WWE_dom"/>
</dbReference>
<dbReference type="EMBL" id="JBJUIK010000014">
    <property type="protein sequence ID" value="KAL3505019.1"/>
    <property type="molecule type" value="Genomic_DNA"/>
</dbReference>
<evidence type="ECO:0000256" key="1">
    <source>
        <dbReference type="ARBA" id="ARBA00004123"/>
    </source>
</evidence>
<dbReference type="GO" id="GO:0005634">
    <property type="term" value="C:nucleus"/>
    <property type="evidence" value="ECO:0007669"/>
    <property type="project" value="UniProtKB-SubCell"/>
</dbReference>
<dbReference type="PROSITE" id="PS51059">
    <property type="entry name" value="PARP_CATALYTIC"/>
    <property type="match status" value="1"/>
</dbReference>
<dbReference type="InterPro" id="IPR057823">
    <property type="entry name" value="WWE_RCD1"/>
</dbReference>
<dbReference type="InterPro" id="IPR044964">
    <property type="entry name" value="RCD1/SRO1-5"/>
</dbReference>
<dbReference type="Pfam" id="PF23467">
    <property type="entry name" value="WWE_5"/>
    <property type="match status" value="1"/>
</dbReference>
<dbReference type="Gene3D" id="3.90.228.10">
    <property type="match status" value="1"/>
</dbReference>
<dbReference type="PANTHER" id="PTHR32263:SF19">
    <property type="entry name" value="OS03G0230300 PROTEIN"/>
    <property type="match status" value="1"/>
</dbReference>
<dbReference type="SUPFAM" id="SSF117839">
    <property type="entry name" value="WWE domain"/>
    <property type="match status" value="1"/>
</dbReference>
<keyword evidence="4" id="KW-0539">Nucleus</keyword>
<evidence type="ECO:0000256" key="4">
    <source>
        <dbReference type="ARBA" id="ARBA00023242"/>
    </source>
</evidence>
<dbReference type="PANTHER" id="PTHR32263">
    <property type="entry name" value="INACTIVE POLY [ADP-RIBOSE] POLYMERASE SRO4-RELATED"/>
    <property type="match status" value="1"/>
</dbReference>
<dbReference type="InterPro" id="IPR012317">
    <property type="entry name" value="Poly(ADP-ribose)pol_cat_dom"/>
</dbReference>
<accession>A0ABD2YC53</accession>
<keyword evidence="3" id="KW-0346">Stress response</keyword>
<evidence type="ECO:0000313" key="8">
    <source>
        <dbReference type="EMBL" id="KAL3505019.1"/>
    </source>
</evidence>
<feature type="domain" description="WWE" evidence="5">
    <location>
        <begin position="57"/>
        <end position="133"/>
    </location>
</feature>
<gene>
    <name evidence="8" type="ORF">ACH5RR_034860</name>
</gene>
<dbReference type="Pfam" id="PF00644">
    <property type="entry name" value="PARP"/>
    <property type="match status" value="1"/>
</dbReference>
<dbReference type="InterPro" id="IPR022003">
    <property type="entry name" value="RST"/>
</dbReference>
<organism evidence="8 9">
    <name type="scientific">Cinchona calisaya</name>
    <dbReference type="NCBI Taxonomy" id="153742"/>
    <lineage>
        <taxon>Eukaryota</taxon>
        <taxon>Viridiplantae</taxon>
        <taxon>Streptophyta</taxon>
        <taxon>Embryophyta</taxon>
        <taxon>Tracheophyta</taxon>
        <taxon>Spermatophyta</taxon>
        <taxon>Magnoliopsida</taxon>
        <taxon>eudicotyledons</taxon>
        <taxon>Gunneridae</taxon>
        <taxon>Pentapetalae</taxon>
        <taxon>asterids</taxon>
        <taxon>lamiids</taxon>
        <taxon>Gentianales</taxon>
        <taxon>Rubiaceae</taxon>
        <taxon>Cinchonoideae</taxon>
        <taxon>Cinchoneae</taxon>
        <taxon>Cinchona</taxon>
    </lineage>
</organism>
<evidence type="ECO:0000259" key="7">
    <source>
        <dbReference type="PROSITE" id="PS51879"/>
    </source>
</evidence>
<feature type="domain" description="PARP catalytic" evidence="6">
    <location>
        <begin position="228"/>
        <end position="453"/>
    </location>
</feature>
<evidence type="ECO:0000256" key="2">
    <source>
        <dbReference type="ARBA" id="ARBA00022473"/>
    </source>
</evidence>
<evidence type="ECO:0000256" key="3">
    <source>
        <dbReference type="ARBA" id="ARBA00023016"/>
    </source>
</evidence>
<dbReference type="AlphaFoldDB" id="A0ABD2YC53"/>
<evidence type="ECO:0008006" key="10">
    <source>
        <dbReference type="Google" id="ProtNLM"/>
    </source>
</evidence>
<dbReference type="PROSITE" id="PS51879">
    <property type="entry name" value="RST"/>
    <property type="match status" value="1"/>
</dbReference>
<dbReference type="InterPro" id="IPR037197">
    <property type="entry name" value="WWE_dom_sf"/>
</dbReference>
<keyword evidence="9" id="KW-1185">Reference proteome</keyword>
<proteinExistence type="predicted"/>
<sequence>MNKLNSESAMSKIGNFSSEKIVNMKNNNQMRIRVSPQQQKFVRTPSSCDRQAQFLVQNHANFKRSAEPERVMFYDVNGSWVDYPKEVLDLVKLSFLGGKAMVEVNIEGCVLLLDFYRMLEIQFDSGHEKSIAWIDVNGNCFFPKIFVNSSEGFVNGDQSDGNEEALGNNYPKIEIEVKVCENSDDLANSSSKRKRASEEVEVEVERVGKGISEGSSSSVKNLEAKRRQIVGSEIGKGRWEETKQLKEVEKEYLIVKNLFLSGLQMVEPDATITTIHQCIRNGPMEKALYEAFMKQMEVIKKSRGDANMAFAWYGTSAKGVECILAHGFGVPDELQPPQSHGMGVYLSPVKLPHNSAMMSEVDENGEKHVILCRVLLGKCEKIEAGSQQMLPSTMDFDTGVDNLTDPKWYVVWRTNMNTHILPEVVVSYKPVNRVQGQVTDTSSVKLVPPMPSPFVAKLFSKLERSLPLPKVQELQTLCGSFKEGKVGKDVFMEQLRSVVGDEMLHLAIREIRG</sequence>
<dbReference type="PROSITE" id="PS50918">
    <property type="entry name" value="WWE"/>
    <property type="match status" value="1"/>
</dbReference>
<name>A0ABD2YC53_9GENT</name>
<evidence type="ECO:0000259" key="5">
    <source>
        <dbReference type="PROSITE" id="PS50918"/>
    </source>
</evidence>
<reference evidence="8 9" key="1">
    <citation type="submission" date="2024-11" db="EMBL/GenBank/DDBJ databases">
        <title>A near-complete genome assembly of Cinchona calisaya.</title>
        <authorList>
            <person name="Lian D.C."/>
            <person name="Zhao X.W."/>
            <person name="Wei L."/>
        </authorList>
    </citation>
    <scope>NUCLEOTIDE SEQUENCE [LARGE SCALE GENOMIC DNA]</scope>
    <source>
        <tissue evidence="8">Nenye</tissue>
    </source>
</reference>
<protein>
    <recommendedName>
        <fullName evidence="10">Poly [ADP-ribose] polymerase</fullName>
    </recommendedName>
</protein>
<evidence type="ECO:0000259" key="6">
    <source>
        <dbReference type="PROSITE" id="PS51059"/>
    </source>
</evidence>
<dbReference type="Pfam" id="PF12174">
    <property type="entry name" value="RST"/>
    <property type="match status" value="1"/>
</dbReference>
<dbReference type="SUPFAM" id="SSF56399">
    <property type="entry name" value="ADP-ribosylation"/>
    <property type="match status" value="1"/>
</dbReference>
<feature type="domain" description="RST" evidence="7">
    <location>
        <begin position="446"/>
        <end position="513"/>
    </location>
</feature>
<comment type="caution">
    <text evidence="8">The sequence shown here is derived from an EMBL/GenBank/DDBJ whole genome shotgun (WGS) entry which is preliminary data.</text>
</comment>
<keyword evidence="2" id="KW-0217">Developmental protein</keyword>
<comment type="subcellular location">
    <subcellularLocation>
        <location evidence="1">Nucleus</location>
    </subcellularLocation>
</comment>
<dbReference type="Proteomes" id="UP001630127">
    <property type="component" value="Unassembled WGS sequence"/>
</dbReference>